<accession>A0A543FG18</accession>
<dbReference type="EMBL" id="VFPG01000001">
    <property type="protein sequence ID" value="TQM32696.1"/>
    <property type="molecule type" value="Genomic_DNA"/>
</dbReference>
<feature type="compositionally biased region" description="Acidic residues" evidence="1">
    <location>
        <begin position="133"/>
        <end position="144"/>
    </location>
</feature>
<sequence length="144" mass="15421">MDDWMRRARDLLMRFGRWVMFDDLKSRGPDGSLADDDAVLMTTLPPEKWPHHLRAKPSANAKPLSPPSTASNDHDGDRDKGGAQLRDGNPTVRGALSAANLLDAPATTVDRGQGQAAQEREIDDGAGAAPPDDSPEIAEGEGLL</sequence>
<gene>
    <name evidence="2" type="ORF">FB390_4391</name>
</gene>
<comment type="caution">
    <text evidence="2">The sequence shown here is derived from an EMBL/GenBank/DDBJ whole genome shotgun (WGS) entry which is preliminary data.</text>
</comment>
<feature type="region of interest" description="Disordered" evidence="1">
    <location>
        <begin position="45"/>
        <end position="144"/>
    </location>
</feature>
<dbReference type="Proteomes" id="UP000316331">
    <property type="component" value="Unassembled WGS sequence"/>
</dbReference>
<proteinExistence type="predicted"/>
<evidence type="ECO:0000313" key="3">
    <source>
        <dbReference type="Proteomes" id="UP000316331"/>
    </source>
</evidence>
<name>A0A543FG18_9NOCA</name>
<dbReference type="OrthoDB" id="4571956at2"/>
<organism evidence="2 3">
    <name type="scientific">Nocardia bhagyanarayanae</name>
    <dbReference type="NCBI Taxonomy" id="1215925"/>
    <lineage>
        <taxon>Bacteria</taxon>
        <taxon>Bacillati</taxon>
        <taxon>Actinomycetota</taxon>
        <taxon>Actinomycetes</taxon>
        <taxon>Mycobacteriales</taxon>
        <taxon>Nocardiaceae</taxon>
        <taxon>Nocardia</taxon>
    </lineage>
</organism>
<feature type="compositionally biased region" description="Basic and acidic residues" evidence="1">
    <location>
        <begin position="72"/>
        <end position="81"/>
    </location>
</feature>
<reference evidence="2 3" key="1">
    <citation type="submission" date="2019-06" db="EMBL/GenBank/DDBJ databases">
        <title>Sequencing the genomes of 1000 actinobacteria strains.</title>
        <authorList>
            <person name="Klenk H.-P."/>
        </authorList>
    </citation>
    <scope>NUCLEOTIDE SEQUENCE [LARGE SCALE GENOMIC DNA]</scope>
    <source>
        <strain evidence="2 3">DSM 103495</strain>
    </source>
</reference>
<protein>
    <submittedName>
        <fullName evidence="2">Uncharacterized protein</fullName>
    </submittedName>
</protein>
<evidence type="ECO:0000256" key="1">
    <source>
        <dbReference type="SAM" id="MobiDB-lite"/>
    </source>
</evidence>
<keyword evidence="3" id="KW-1185">Reference proteome</keyword>
<dbReference type="RefSeq" id="WP_141810567.1">
    <property type="nucleotide sequence ID" value="NZ_VFPG01000001.1"/>
</dbReference>
<dbReference type="AlphaFoldDB" id="A0A543FG18"/>
<evidence type="ECO:0000313" key="2">
    <source>
        <dbReference type="EMBL" id="TQM32696.1"/>
    </source>
</evidence>